<sequence>MATARSPTTSGDGFSQQIFVVSTSDVDDDVSVGFRAFDRAIGRSISDSLHFQQLTWVPHFPIGLESWYPTPQGSSLIEIDLLPSGTGSGRKFNSVHVGCVSCSCLL</sequence>
<protein>
    <submittedName>
        <fullName evidence="1">Uncharacterized protein</fullName>
    </submittedName>
</protein>
<evidence type="ECO:0000313" key="1">
    <source>
        <dbReference type="EMBL" id="KAJ6819366.1"/>
    </source>
</evidence>
<comment type="caution">
    <text evidence="1">The sequence shown here is derived from an EMBL/GenBank/DDBJ whole genome shotgun (WGS) entry which is preliminary data.</text>
</comment>
<dbReference type="Proteomes" id="UP001140949">
    <property type="component" value="Unassembled WGS sequence"/>
</dbReference>
<dbReference type="AlphaFoldDB" id="A0AAX6FSH7"/>
<reference evidence="1" key="2">
    <citation type="submission" date="2023-04" db="EMBL/GenBank/DDBJ databases">
        <authorList>
            <person name="Bruccoleri R.E."/>
            <person name="Oakeley E.J."/>
            <person name="Faust A.-M."/>
            <person name="Dessus-Babus S."/>
            <person name="Altorfer M."/>
            <person name="Burckhardt D."/>
            <person name="Oertli M."/>
            <person name="Naumann U."/>
            <person name="Petersen F."/>
            <person name="Wong J."/>
        </authorList>
    </citation>
    <scope>NUCLEOTIDE SEQUENCE</scope>
    <source>
        <strain evidence="1">GSM-AAB239-AS_SAM_17_03QT</strain>
        <tissue evidence="1">Leaf</tissue>
    </source>
</reference>
<dbReference type="EMBL" id="JANAVB010026200">
    <property type="protein sequence ID" value="KAJ6819366.1"/>
    <property type="molecule type" value="Genomic_DNA"/>
</dbReference>
<reference evidence="1" key="1">
    <citation type="journal article" date="2023" name="GigaByte">
        <title>Genome assembly of the bearded iris, Iris pallida Lam.</title>
        <authorList>
            <person name="Bruccoleri R.E."/>
            <person name="Oakeley E.J."/>
            <person name="Faust A.M.E."/>
            <person name="Altorfer M."/>
            <person name="Dessus-Babus S."/>
            <person name="Burckhardt D."/>
            <person name="Oertli M."/>
            <person name="Naumann U."/>
            <person name="Petersen F."/>
            <person name="Wong J."/>
        </authorList>
    </citation>
    <scope>NUCLEOTIDE SEQUENCE</scope>
    <source>
        <strain evidence="1">GSM-AAB239-AS_SAM_17_03QT</strain>
    </source>
</reference>
<proteinExistence type="predicted"/>
<evidence type="ECO:0000313" key="2">
    <source>
        <dbReference type="Proteomes" id="UP001140949"/>
    </source>
</evidence>
<gene>
    <name evidence="1" type="ORF">M6B38_402805</name>
</gene>
<name>A0AAX6FSH7_IRIPA</name>
<keyword evidence="2" id="KW-1185">Reference proteome</keyword>
<organism evidence="1 2">
    <name type="scientific">Iris pallida</name>
    <name type="common">Sweet iris</name>
    <dbReference type="NCBI Taxonomy" id="29817"/>
    <lineage>
        <taxon>Eukaryota</taxon>
        <taxon>Viridiplantae</taxon>
        <taxon>Streptophyta</taxon>
        <taxon>Embryophyta</taxon>
        <taxon>Tracheophyta</taxon>
        <taxon>Spermatophyta</taxon>
        <taxon>Magnoliopsida</taxon>
        <taxon>Liliopsida</taxon>
        <taxon>Asparagales</taxon>
        <taxon>Iridaceae</taxon>
        <taxon>Iridoideae</taxon>
        <taxon>Irideae</taxon>
        <taxon>Iris</taxon>
    </lineage>
</organism>
<accession>A0AAX6FSH7</accession>